<dbReference type="STRING" id="40998.A0A2P8A5L9"/>
<evidence type="ECO:0000256" key="5">
    <source>
        <dbReference type="ARBA" id="ARBA00023274"/>
    </source>
</evidence>
<dbReference type="PANTHER" id="PTHR28595:SF1">
    <property type="entry name" value="LARGE RIBOSOMAL SUBUNIT PROTEIN ML54"/>
    <property type="match status" value="1"/>
</dbReference>
<evidence type="ECO:0000256" key="3">
    <source>
        <dbReference type="ARBA" id="ARBA00022980"/>
    </source>
</evidence>
<dbReference type="InterPro" id="IPR013870">
    <property type="entry name" value="Ribosomal_mL54"/>
</dbReference>
<dbReference type="PANTHER" id="PTHR28595">
    <property type="entry name" value="39S RIBOSOMAL PROTEIN L54, MITOCHONDRIAL"/>
    <property type="match status" value="1"/>
</dbReference>
<keyword evidence="10" id="KW-1185">Reference proteome</keyword>
<keyword evidence="3 9" id="KW-0689">Ribosomal protein</keyword>
<evidence type="ECO:0000256" key="2">
    <source>
        <dbReference type="ARBA" id="ARBA00022946"/>
    </source>
</evidence>
<evidence type="ECO:0000256" key="1">
    <source>
        <dbReference type="ARBA" id="ARBA00004173"/>
    </source>
</evidence>
<dbReference type="GO" id="GO:0003735">
    <property type="term" value="F:structural constituent of ribosome"/>
    <property type="evidence" value="ECO:0007669"/>
    <property type="project" value="TreeGrafter"/>
</dbReference>
<dbReference type="AlphaFoldDB" id="A0A2P8A5L9"/>
<feature type="compositionally biased region" description="Polar residues" evidence="8">
    <location>
        <begin position="28"/>
        <end position="41"/>
    </location>
</feature>
<evidence type="ECO:0000256" key="7">
    <source>
        <dbReference type="ARBA" id="ARBA00035179"/>
    </source>
</evidence>
<sequence>MICHRCLRAASRSTITIQTRSISRTATLASTPVSSNATTQVSARPAPPASAHNPPAAASTSAAQPFSAPRTPSQPKAKKDKAPKIPKSSIPAGMPLKGLNIIKGKNDPVAMEDKEYPPWLWTLLVNKKNDGPGAAEGEGDLYAKSAKQRRVAAKALRKREAALAASGESLAPPVPLNEQSIDLPAGDSVGTHEKAVQINMQASEARHDVTRALRQKRRAKIKEMNFLKSMS</sequence>
<dbReference type="Pfam" id="PF08561">
    <property type="entry name" value="Ribosomal_L37"/>
    <property type="match status" value="1"/>
</dbReference>
<proteinExistence type="inferred from homology"/>
<evidence type="ECO:0000256" key="8">
    <source>
        <dbReference type="SAM" id="MobiDB-lite"/>
    </source>
</evidence>
<evidence type="ECO:0000313" key="10">
    <source>
        <dbReference type="Proteomes" id="UP000243723"/>
    </source>
</evidence>
<dbReference type="GO" id="GO:0005762">
    <property type="term" value="C:mitochondrial large ribosomal subunit"/>
    <property type="evidence" value="ECO:0007669"/>
    <property type="project" value="TreeGrafter"/>
</dbReference>
<name>A0A2P8A5L9_9PEZI</name>
<comment type="caution">
    <text evidence="9">The sequence shown here is derived from an EMBL/GenBank/DDBJ whole genome shotgun (WGS) entry which is preliminary data.</text>
</comment>
<dbReference type="EMBL" id="NHZQ01000066">
    <property type="protein sequence ID" value="PSK55750.1"/>
    <property type="molecule type" value="Genomic_DNA"/>
</dbReference>
<evidence type="ECO:0000256" key="6">
    <source>
        <dbReference type="ARBA" id="ARBA00033752"/>
    </source>
</evidence>
<accession>A0A2P8A5L9</accession>
<protein>
    <recommendedName>
        <fullName evidence="7">Large ribosomal subunit protein mL54</fullName>
    </recommendedName>
</protein>
<feature type="region of interest" description="Disordered" evidence="8">
    <location>
        <begin position="28"/>
        <end position="93"/>
    </location>
</feature>
<comment type="similarity">
    <text evidence="6">Belongs to the mitochondrion-specific ribosomal protein mL54 family.</text>
</comment>
<reference evidence="9 10" key="1">
    <citation type="submission" date="2017-05" db="EMBL/GenBank/DDBJ databases">
        <title>Draft genome sequence of Elsinoe australis.</title>
        <authorList>
            <person name="Cheng Q."/>
        </authorList>
    </citation>
    <scope>NUCLEOTIDE SEQUENCE [LARGE SCALE GENOMIC DNA]</scope>
    <source>
        <strain evidence="9 10">NL1</strain>
    </source>
</reference>
<gene>
    <name evidence="9" type="ORF">B9Z65_4628</name>
</gene>
<dbReference type="Proteomes" id="UP000243723">
    <property type="component" value="Unassembled WGS sequence"/>
</dbReference>
<comment type="subcellular location">
    <subcellularLocation>
        <location evidence="1">Mitochondrion</location>
    </subcellularLocation>
</comment>
<evidence type="ECO:0000256" key="4">
    <source>
        <dbReference type="ARBA" id="ARBA00023128"/>
    </source>
</evidence>
<keyword evidence="4" id="KW-0496">Mitochondrion</keyword>
<keyword evidence="2" id="KW-0809">Transit peptide</keyword>
<keyword evidence="5" id="KW-0687">Ribonucleoprotein</keyword>
<feature type="compositionally biased region" description="Low complexity" evidence="8">
    <location>
        <begin position="49"/>
        <end position="75"/>
    </location>
</feature>
<evidence type="ECO:0000313" key="9">
    <source>
        <dbReference type="EMBL" id="PSK55750.1"/>
    </source>
</evidence>
<dbReference type="OrthoDB" id="10252718at2759"/>
<organism evidence="9 10">
    <name type="scientific">Elsinoe australis</name>
    <dbReference type="NCBI Taxonomy" id="40998"/>
    <lineage>
        <taxon>Eukaryota</taxon>
        <taxon>Fungi</taxon>
        <taxon>Dikarya</taxon>
        <taxon>Ascomycota</taxon>
        <taxon>Pezizomycotina</taxon>
        <taxon>Dothideomycetes</taxon>
        <taxon>Dothideomycetidae</taxon>
        <taxon>Myriangiales</taxon>
        <taxon>Elsinoaceae</taxon>
        <taxon>Elsinoe</taxon>
    </lineage>
</organism>